<dbReference type="RefSeq" id="WP_074966386.1">
    <property type="nucleotide sequence ID" value="NZ_CBCRYP010000013.1"/>
</dbReference>
<organism evidence="2 3">
    <name type="scientific">Paracoccus aminovorans</name>
    <dbReference type="NCBI Taxonomy" id="34004"/>
    <lineage>
        <taxon>Bacteria</taxon>
        <taxon>Pseudomonadati</taxon>
        <taxon>Pseudomonadota</taxon>
        <taxon>Alphaproteobacteria</taxon>
        <taxon>Rhodobacterales</taxon>
        <taxon>Paracoccaceae</taxon>
        <taxon>Paracoccus</taxon>
    </lineage>
</organism>
<feature type="transmembrane region" description="Helical" evidence="1">
    <location>
        <begin position="26"/>
        <end position="46"/>
    </location>
</feature>
<gene>
    <name evidence="2" type="ORF">SAMN04488021_104109</name>
</gene>
<proteinExistence type="predicted"/>
<accession>A0A1I2YLZ8</accession>
<keyword evidence="1" id="KW-0472">Membrane</keyword>
<keyword evidence="3" id="KW-1185">Reference proteome</keyword>
<dbReference type="Proteomes" id="UP000183635">
    <property type="component" value="Unassembled WGS sequence"/>
</dbReference>
<dbReference type="EMBL" id="FOPU01000004">
    <property type="protein sequence ID" value="SFH25631.1"/>
    <property type="molecule type" value="Genomic_DNA"/>
</dbReference>
<keyword evidence="1" id="KW-0812">Transmembrane</keyword>
<sequence>MRLRPPRLFLGRTAYRRRRLAEATRVVPVLFAVMALVPPIWLPQYFSHARGAVWLALSWALAIVATAALHRALGPPSAEDEDDA</sequence>
<name>A0A1I2YLZ8_9RHOB</name>
<dbReference type="OrthoDB" id="7871801at2"/>
<keyword evidence="1" id="KW-1133">Transmembrane helix</keyword>
<dbReference type="AlphaFoldDB" id="A0A1I2YLZ8"/>
<dbReference type="STRING" id="34004.SAMN04488021_104109"/>
<reference evidence="2 3" key="1">
    <citation type="submission" date="2016-10" db="EMBL/GenBank/DDBJ databases">
        <authorList>
            <person name="de Groot N.N."/>
        </authorList>
    </citation>
    <scope>NUCLEOTIDE SEQUENCE [LARGE SCALE GENOMIC DNA]</scope>
    <source>
        <strain evidence="2 3">DSM 8537</strain>
    </source>
</reference>
<evidence type="ECO:0000313" key="3">
    <source>
        <dbReference type="Proteomes" id="UP000183635"/>
    </source>
</evidence>
<evidence type="ECO:0000313" key="2">
    <source>
        <dbReference type="EMBL" id="SFH25631.1"/>
    </source>
</evidence>
<feature type="transmembrane region" description="Helical" evidence="1">
    <location>
        <begin position="52"/>
        <end position="69"/>
    </location>
</feature>
<protein>
    <submittedName>
        <fullName evidence="2">Uncharacterized protein</fullName>
    </submittedName>
</protein>
<evidence type="ECO:0000256" key="1">
    <source>
        <dbReference type="SAM" id="Phobius"/>
    </source>
</evidence>